<dbReference type="OrthoDB" id="9786503at2"/>
<reference evidence="5 6" key="1">
    <citation type="submission" date="2018-10" db="EMBL/GenBank/DDBJ databases">
        <title>Kocuria sp. M5W7-7, whole genome shotgun sequence.</title>
        <authorList>
            <person name="Tuo L."/>
        </authorList>
    </citation>
    <scope>NUCLEOTIDE SEQUENCE [LARGE SCALE GENOMIC DNA]</scope>
    <source>
        <strain evidence="5 6">M5W7-7</strain>
    </source>
</reference>
<dbReference type="SUPFAM" id="SSF53335">
    <property type="entry name" value="S-adenosyl-L-methionine-dependent methyltransferases"/>
    <property type="match status" value="1"/>
</dbReference>
<dbReference type="Proteomes" id="UP000270616">
    <property type="component" value="Unassembled WGS sequence"/>
</dbReference>
<proteinExistence type="predicted"/>
<sequence>MNFDEHQAPQSDVHTAEHWDERYSGDQVWSGQPNATLMTEVADLPLGRALDVGCGEGADSVWLAGQGWDVTALDISSQAIARTLAAASAAGVTITAVAEGLLESDLPPGTFDLVSAQYPVLPNTRQHVAERRLLDLVAPRGTLLFVHHEVDREHTLAHGFNPDEFITPSHVRDYAVATGEWKVVTNDRRERHVAEGAGAHHSHDLVVRLVRV</sequence>
<dbReference type="PANTHER" id="PTHR43464">
    <property type="entry name" value="METHYLTRANSFERASE"/>
    <property type="match status" value="1"/>
</dbReference>
<evidence type="ECO:0000256" key="3">
    <source>
        <dbReference type="ARBA" id="ARBA00022691"/>
    </source>
</evidence>
<evidence type="ECO:0000313" key="6">
    <source>
        <dbReference type="Proteomes" id="UP000270616"/>
    </source>
</evidence>
<dbReference type="GO" id="GO:0032259">
    <property type="term" value="P:methylation"/>
    <property type="evidence" value="ECO:0007669"/>
    <property type="project" value="UniProtKB-KW"/>
</dbReference>
<dbReference type="Gene3D" id="3.40.50.150">
    <property type="entry name" value="Vaccinia Virus protein VP39"/>
    <property type="match status" value="1"/>
</dbReference>
<gene>
    <name evidence="5" type="ORF">EDL96_06655</name>
</gene>
<keyword evidence="1 5" id="KW-0489">Methyltransferase</keyword>
<comment type="caution">
    <text evidence="5">The sequence shown here is derived from an EMBL/GenBank/DDBJ whole genome shotgun (WGS) entry which is preliminary data.</text>
</comment>
<name>A0A3N3ZQX1_9MICC</name>
<keyword evidence="2 5" id="KW-0808">Transferase</keyword>
<dbReference type="InterPro" id="IPR041698">
    <property type="entry name" value="Methyltransf_25"/>
</dbReference>
<evidence type="ECO:0000259" key="4">
    <source>
        <dbReference type="Pfam" id="PF13649"/>
    </source>
</evidence>
<dbReference type="InterPro" id="IPR029063">
    <property type="entry name" value="SAM-dependent_MTases_sf"/>
</dbReference>
<keyword evidence="3" id="KW-0949">S-adenosyl-L-methionine</keyword>
<evidence type="ECO:0000256" key="2">
    <source>
        <dbReference type="ARBA" id="ARBA00022679"/>
    </source>
</evidence>
<feature type="domain" description="Methyltransferase" evidence="4">
    <location>
        <begin position="50"/>
        <end position="141"/>
    </location>
</feature>
<accession>A0A3N3ZQX1</accession>
<dbReference type="Pfam" id="PF13649">
    <property type="entry name" value="Methyltransf_25"/>
    <property type="match status" value="1"/>
</dbReference>
<dbReference type="PANTHER" id="PTHR43464:SF19">
    <property type="entry name" value="UBIQUINONE BIOSYNTHESIS O-METHYLTRANSFERASE, MITOCHONDRIAL"/>
    <property type="match status" value="1"/>
</dbReference>
<dbReference type="CDD" id="cd02440">
    <property type="entry name" value="AdoMet_MTases"/>
    <property type="match status" value="1"/>
</dbReference>
<evidence type="ECO:0000256" key="1">
    <source>
        <dbReference type="ARBA" id="ARBA00022603"/>
    </source>
</evidence>
<dbReference type="RefSeq" id="WP_123825006.1">
    <property type="nucleotide sequence ID" value="NZ_RKMF01000006.1"/>
</dbReference>
<keyword evidence="6" id="KW-1185">Reference proteome</keyword>
<dbReference type="AlphaFoldDB" id="A0A3N3ZQX1"/>
<dbReference type="EMBL" id="RKMF01000006">
    <property type="protein sequence ID" value="ROZ63595.1"/>
    <property type="molecule type" value="Genomic_DNA"/>
</dbReference>
<dbReference type="GO" id="GO:0008168">
    <property type="term" value="F:methyltransferase activity"/>
    <property type="evidence" value="ECO:0007669"/>
    <property type="project" value="UniProtKB-KW"/>
</dbReference>
<protein>
    <submittedName>
        <fullName evidence="5">Methyltransferase domain-containing protein</fullName>
    </submittedName>
</protein>
<organism evidence="5 6">
    <name type="scientific">Kocuria soli</name>
    <dbReference type="NCBI Taxonomy" id="2485125"/>
    <lineage>
        <taxon>Bacteria</taxon>
        <taxon>Bacillati</taxon>
        <taxon>Actinomycetota</taxon>
        <taxon>Actinomycetes</taxon>
        <taxon>Micrococcales</taxon>
        <taxon>Micrococcaceae</taxon>
        <taxon>Kocuria</taxon>
    </lineage>
</organism>
<evidence type="ECO:0000313" key="5">
    <source>
        <dbReference type="EMBL" id="ROZ63595.1"/>
    </source>
</evidence>